<keyword evidence="2" id="KW-1185">Reference proteome</keyword>
<dbReference type="AlphaFoldDB" id="A0AAQ3QIS4"/>
<gene>
    <name evidence="1" type="ORF">Cni_G19696</name>
</gene>
<proteinExistence type="predicted"/>
<name>A0AAQ3QIS4_9LILI</name>
<dbReference type="EMBL" id="CP136895">
    <property type="protein sequence ID" value="WOL10936.1"/>
    <property type="molecule type" value="Genomic_DNA"/>
</dbReference>
<evidence type="ECO:0008006" key="3">
    <source>
        <dbReference type="Google" id="ProtNLM"/>
    </source>
</evidence>
<accession>A0AAQ3QIS4</accession>
<organism evidence="1 2">
    <name type="scientific">Canna indica</name>
    <name type="common">Indian-shot</name>
    <dbReference type="NCBI Taxonomy" id="4628"/>
    <lineage>
        <taxon>Eukaryota</taxon>
        <taxon>Viridiplantae</taxon>
        <taxon>Streptophyta</taxon>
        <taxon>Embryophyta</taxon>
        <taxon>Tracheophyta</taxon>
        <taxon>Spermatophyta</taxon>
        <taxon>Magnoliopsida</taxon>
        <taxon>Liliopsida</taxon>
        <taxon>Zingiberales</taxon>
        <taxon>Cannaceae</taxon>
        <taxon>Canna</taxon>
    </lineage>
</organism>
<reference evidence="1 2" key="1">
    <citation type="submission" date="2023-10" db="EMBL/GenBank/DDBJ databases">
        <title>Chromosome-scale genome assembly provides insights into flower coloration mechanisms of Canna indica.</title>
        <authorList>
            <person name="Li C."/>
        </authorList>
    </citation>
    <scope>NUCLEOTIDE SEQUENCE [LARGE SCALE GENOMIC DNA]</scope>
    <source>
        <tissue evidence="1">Flower</tissue>
    </source>
</reference>
<dbReference type="Proteomes" id="UP001327560">
    <property type="component" value="Chromosome 6"/>
</dbReference>
<evidence type="ECO:0000313" key="2">
    <source>
        <dbReference type="Proteomes" id="UP001327560"/>
    </source>
</evidence>
<evidence type="ECO:0000313" key="1">
    <source>
        <dbReference type="EMBL" id="WOL10936.1"/>
    </source>
</evidence>
<sequence>MKKAGKDVEVLVSSGVSHSFYLNKFAIDNDPVTEKRTEELIAPIKDFISRH</sequence>
<protein>
    <recommendedName>
        <fullName evidence="3">Alpha/beta hydrolase fold-3 domain-containing protein</fullName>
    </recommendedName>
</protein>